<evidence type="ECO:0000313" key="3">
    <source>
        <dbReference type="Proteomes" id="UP000078200"/>
    </source>
</evidence>
<dbReference type="AlphaFoldDB" id="A0A1A9VC40"/>
<name>A0A1A9VC40_GLOAU</name>
<dbReference type="EnsemblMetazoa" id="GAUT032519-RA">
    <property type="protein sequence ID" value="GAUT032519-PA"/>
    <property type="gene ID" value="GAUT032519"/>
</dbReference>
<organism evidence="2 3">
    <name type="scientific">Glossina austeni</name>
    <name type="common">Savannah tsetse fly</name>
    <dbReference type="NCBI Taxonomy" id="7395"/>
    <lineage>
        <taxon>Eukaryota</taxon>
        <taxon>Metazoa</taxon>
        <taxon>Ecdysozoa</taxon>
        <taxon>Arthropoda</taxon>
        <taxon>Hexapoda</taxon>
        <taxon>Insecta</taxon>
        <taxon>Pterygota</taxon>
        <taxon>Neoptera</taxon>
        <taxon>Endopterygota</taxon>
        <taxon>Diptera</taxon>
        <taxon>Brachycera</taxon>
        <taxon>Muscomorpha</taxon>
        <taxon>Hippoboscoidea</taxon>
        <taxon>Glossinidae</taxon>
        <taxon>Glossina</taxon>
    </lineage>
</organism>
<accession>A0A1A9VC40</accession>
<feature type="coiled-coil region" evidence="1">
    <location>
        <begin position="302"/>
        <end position="336"/>
    </location>
</feature>
<sequence>MVIITRENLPCTTRELDLPQPPIPPSQERINAATNRFNIISLNSKINKKKNRWLSCNQLSGIDSQEFHSALNLSPFATASSFNVFNKNTQGNMDAVSLASLGDTLQCAPSTASRYGTQVLMSPTELRKPSLPFLTKDRFASVPSFGALVSQTSSLEEIPAEENYVPNTNVFPGDYKIYWQLVDLFVKRLQNIANTAKASPEFKLNTNKNKSVITNIAKLESQVDKRPDCLRSRVSIDRIHIQENCDKHIDSFIKILQNGSHPAIGRIGRSGRPDNGLRKIWIGNALWEHLTLVDRARRDDEVSMLKQQIASMSEKMLHTEEEVKRKNEIIKELKNDCRFGCPKASTSHVYDLLLQVLKFFSGKF</sequence>
<keyword evidence="1" id="KW-0175">Coiled coil</keyword>
<keyword evidence="3" id="KW-1185">Reference proteome</keyword>
<reference evidence="2" key="1">
    <citation type="submission" date="2020-05" db="UniProtKB">
        <authorList>
            <consortium name="EnsemblMetazoa"/>
        </authorList>
    </citation>
    <scope>IDENTIFICATION</scope>
    <source>
        <strain evidence="2">TTRI</strain>
    </source>
</reference>
<evidence type="ECO:0000256" key="1">
    <source>
        <dbReference type="SAM" id="Coils"/>
    </source>
</evidence>
<protein>
    <submittedName>
        <fullName evidence="2">Uncharacterized protein</fullName>
    </submittedName>
</protein>
<dbReference type="Proteomes" id="UP000078200">
    <property type="component" value="Unassembled WGS sequence"/>
</dbReference>
<proteinExistence type="predicted"/>
<dbReference type="VEuPathDB" id="VectorBase:GAUT032519"/>
<evidence type="ECO:0000313" key="2">
    <source>
        <dbReference type="EnsemblMetazoa" id="GAUT032519-PA"/>
    </source>
</evidence>